<reference evidence="3" key="1">
    <citation type="submission" date="2022-02" db="EMBL/GenBank/DDBJ databases">
        <authorList>
            <person name="King R."/>
        </authorList>
    </citation>
    <scope>NUCLEOTIDE SEQUENCE</scope>
</reference>
<dbReference type="AlphaFoldDB" id="A0A9P0N2Z0"/>
<organism evidence="3 4">
    <name type="scientific">Spodoptera littoralis</name>
    <name type="common">Egyptian cotton leafworm</name>
    <dbReference type="NCBI Taxonomy" id="7109"/>
    <lineage>
        <taxon>Eukaryota</taxon>
        <taxon>Metazoa</taxon>
        <taxon>Ecdysozoa</taxon>
        <taxon>Arthropoda</taxon>
        <taxon>Hexapoda</taxon>
        <taxon>Insecta</taxon>
        <taxon>Pterygota</taxon>
        <taxon>Neoptera</taxon>
        <taxon>Endopterygota</taxon>
        <taxon>Lepidoptera</taxon>
        <taxon>Glossata</taxon>
        <taxon>Ditrysia</taxon>
        <taxon>Noctuoidea</taxon>
        <taxon>Noctuidae</taxon>
        <taxon>Amphipyrinae</taxon>
        <taxon>Spodoptera</taxon>
    </lineage>
</organism>
<name>A0A9P0N2Z0_SPOLI</name>
<keyword evidence="2" id="KW-0732">Signal</keyword>
<evidence type="ECO:0000256" key="1">
    <source>
        <dbReference type="SAM" id="MobiDB-lite"/>
    </source>
</evidence>
<evidence type="ECO:0008006" key="5">
    <source>
        <dbReference type="Google" id="ProtNLM"/>
    </source>
</evidence>
<dbReference type="Proteomes" id="UP001153321">
    <property type="component" value="Chromosome 2"/>
</dbReference>
<evidence type="ECO:0000313" key="3">
    <source>
        <dbReference type="EMBL" id="CAH1639682.1"/>
    </source>
</evidence>
<evidence type="ECO:0000256" key="2">
    <source>
        <dbReference type="SAM" id="SignalP"/>
    </source>
</evidence>
<accession>A0A9P0N2Z0</accession>
<keyword evidence="4" id="KW-1185">Reference proteome</keyword>
<sequence length="74" mass="7910">MARRRQYTNCARLLLAGCAWACALLTSVAAEAHPDVDTSTGLGDNTLTNSARNRSESGFATARRRSERGAPRAS</sequence>
<protein>
    <recommendedName>
        <fullName evidence="5">Secreted protein</fullName>
    </recommendedName>
</protein>
<feature type="compositionally biased region" description="Polar residues" evidence="1">
    <location>
        <begin position="37"/>
        <end position="58"/>
    </location>
</feature>
<feature type="chain" id="PRO_5040157628" description="Secreted protein" evidence="2">
    <location>
        <begin position="31"/>
        <end position="74"/>
    </location>
</feature>
<proteinExistence type="predicted"/>
<feature type="signal peptide" evidence="2">
    <location>
        <begin position="1"/>
        <end position="30"/>
    </location>
</feature>
<evidence type="ECO:0000313" key="4">
    <source>
        <dbReference type="Proteomes" id="UP001153321"/>
    </source>
</evidence>
<feature type="region of interest" description="Disordered" evidence="1">
    <location>
        <begin position="34"/>
        <end position="74"/>
    </location>
</feature>
<dbReference type="EMBL" id="LR824533">
    <property type="protein sequence ID" value="CAH1639682.1"/>
    <property type="molecule type" value="Genomic_DNA"/>
</dbReference>
<gene>
    <name evidence="3" type="ORF">SPLIT_LOCUS5038</name>
</gene>